<evidence type="ECO:0000313" key="3">
    <source>
        <dbReference type="Proteomes" id="UP000315439"/>
    </source>
</evidence>
<sequence>MVAMNVISEYAIFNRVNWLVEMEFSPVIELTHYEVPTEIKDIWQQTVDIIADIANVPACLIMRVLQNDIEVYVSSDSEGNPYRVGELAKLESRLYCEMVMDTNSQLLVPNALKDPDWDSNPDIELGMIAYLGEPVNWPDGSRFGTICILDCKEVHFNQKVQQFLKLMKENIELYLSQFFYRKSAVEYEPVFEAKKMKAEKILLHEDNQVTIEDELTHSLDDVLVSMSELMMDTAFSERQLEEMEYIKQGVMHSLELIQHYRKPKQH</sequence>
<proteinExistence type="predicted"/>
<organism evidence="2 3">
    <name type="scientific">Aliikangiella coralliicola</name>
    <dbReference type="NCBI Taxonomy" id="2592383"/>
    <lineage>
        <taxon>Bacteria</taxon>
        <taxon>Pseudomonadati</taxon>
        <taxon>Pseudomonadota</taxon>
        <taxon>Gammaproteobacteria</taxon>
        <taxon>Oceanospirillales</taxon>
        <taxon>Pleioneaceae</taxon>
        <taxon>Aliikangiella</taxon>
    </lineage>
</organism>
<protein>
    <submittedName>
        <fullName evidence="2">GAF domain-containing protein</fullName>
    </submittedName>
</protein>
<feature type="domain" description="GAF" evidence="1">
    <location>
        <begin position="38"/>
        <end position="185"/>
    </location>
</feature>
<dbReference type="AlphaFoldDB" id="A0A545UFS3"/>
<gene>
    <name evidence="2" type="ORF">FLL46_07285</name>
</gene>
<dbReference type="RefSeq" id="WP_142892828.1">
    <property type="nucleotide sequence ID" value="NZ_ML660162.1"/>
</dbReference>
<dbReference type="SMART" id="SM00065">
    <property type="entry name" value="GAF"/>
    <property type="match status" value="1"/>
</dbReference>
<dbReference type="InterPro" id="IPR003018">
    <property type="entry name" value="GAF"/>
</dbReference>
<dbReference type="Gene3D" id="3.30.450.40">
    <property type="match status" value="1"/>
</dbReference>
<accession>A0A545UFS3</accession>
<dbReference type="InterPro" id="IPR029016">
    <property type="entry name" value="GAF-like_dom_sf"/>
</dbReference>
<dbReference type="EMBL" id="VIKS01000004">
    <property type="protein sequence ID" value="TQV88320.1"/>
    <property type="molecule type" value="Genomic_DNA"/>
</dbReference>
<dbReference type="OrthoDB" id="8573350at2"/>
<evidence type="ECO:0000259" key="1">
    <source>
        <dbReference type="SMART" id="SM00065"/>
    </source>
</evidence>
<keyword evidence="3" id="KW-1185">Reference proteome</keyword>
<name>A0A545UFS3_9GAMM</name>
<reference evidence="2 3" key="1">
    <citation type="submission" date="2019-07" db="EMBL/GenBank/DDBJ databases">
        <title>Draft genome for Aliikangiella sp. M105.</title>
        <authorList>
            <person name="Wang G."/>
        </authorList>
    </citation>
    <scope>NUCLEOTIDE SEQUENCE [LARGE SCALE GENOMIC DNA]</scope>
    <source>
        <strain evidence="2 3">M105</strain>
    </source>
</reference>
<dbReference type="Pfam" id="PF01590">
    <property type="entry name" value="GAF"/>
    <property type="match status" value="1"/>
</dbReference>
<dbReference type="Proteomes" id="UP000315439">
    <property type="component" value="Unassembled WGS sequence"/>
</dbReference>
<evidence type="ECO:0000313" key="2">
    <source>
        <dbReference type="EMBL" id="TQV88320.1"/>
    </source>
</evidence>
<comment type="caution">
    <text evidence="2">The sequence shown here is derived from an EMBL/GenBank/DDBJ whole genome shotgun (WGS) entry which is preliminary data.</text>
</comment>
<dbReference type="SUPFAM" id="SSF55781">
    <property type="entry name" value="GAF domain-like"/>
    <property type="match status" value="1"/>
</dbReference>